<dbReference type="InterPro" id="IPR003034">
    <property type="entry name" value="SAP_dom"/>
</dbReference>
<proteinExistence type="predicted"/>
<dbReference type="SUPFAM" id="SSF53098">
    <property type="entry name" value="Ribonuclease H-like"/>
    <property type="match status" value="1"/>
</dbReference>
<dbReference type="PANTHER" id="PTHR28072">
    <property type="entry name" value="CRUCIFORM CUTTING ENDONUCLEASE 1, MITOCHONDRIAL-RELATED"/>
    <property type="match status" value="1"/>
</dbReference>
<dbReference type="CDD" id="cd16963">
    <property type="entry name" value="CCE1"/>
    <property type="match status" value="1"/>
</dbReference>
<feature type="domain" description="SAP" evidence="1">
    <location>
        <begin position="1"/>
        <end position="33"/>
    </location>
</feature>
<dbReference type="Pfam" id="PF09159">
    <property type="entry name" value="Ydc2-catalyt"/>
    <property type="match status" value="1"/>
</dbReference>
<dbReference type="GO" id="GO:0005739">
    <property type="term" value="C:mitochondrion"/>
    <property type="evidence" value="ECO:0007669"/>
    <property type="project" value="TreeGrafter"/>
</dbReference>
<organism evidence="2 3">
    <name type="scientific">Orbilia ellipsospora</name>
    <dbReference type="NCBI Taxonomy" id="2528407"/>
    <lineage>
        <taxon>Eukaryota</taxon>
        <taxon>Fungi</taxon>
        <taxon>Dikarya</taxon>
        <taxon>Ascomycota</taxon>
        <taxon>Pezizomycotina</taxon>
        <taxon>Orbiliomycetes</taxon>
        <taxon>Orbiliales</taxon>
        <taxon>Orbiliaceae</taxon>
        <taxon>Orbilia</taxon>
    </lineage>
</organism>
<protein>
    <recommendedName>
        <fullName evidence="1">SAP domain-containing protein</fullName>
    </recommendedName>
</protein>
<dbReference type="PROSITE" id="PS50800">
    <property type="entry name" value="SAP"/>
    <property type="match status" value="1"/>
</dbReference>
<dbReference type="PANTHER" id="PTHR28072:SF1">
    <property type="entry name" value="CRUCIFORM CUTTING ENDONUCLEASE 1, MITOCHONDRIAL-RELATED"/>
    <property type="match status" value="1"/>
</dbReference>
<dbReference type="InterPro" id="IPR012337">
    <property type="entry name" value="RNaseH-like_sf"/>
</dbReference>
<dbReference type="GO" id="GO:0004520">
    <property type="term" value="F:DNA endonuclease activity"/>
    <property type="evidence" value="ECO:0007669"/>
    <property type="project" value="TreeGrafter"/>
</dbReference>
<dbReference type="GO" id="GO:0070336">
    <property type="term" value="F:flap-structured DNA binding"/>
    <property type="evidence" value="ECO:0007669"/>
    <property type="project" value="TreeGrafter"/>
</dbReference>
<comment type="caution">
    <text evidence="2">The sequence shown here is derived from an EMBL/GenBank/DDBJ whole genome shotgun (WGS) entry which is preliminary data.</text>
</comment>
<dbReference type="InterPro" id="IPR036397">
    <property type="entry name" value="RNaseH_sf"/>
</dbReference>
<dbReference type="Proteomes" id="UP001365542">
    <property type="component" value="Unassembled WGS sequence"/>
</dbReference>
<dbReference type="GO" id="GO:0000402">
    <property type="term" value="F:crossed form four-way junction DNA binding"/>
    <property type="evidence" value="ECO:0007669"/>
    <property type="project" value="TreeGrafter"/>
</dbReference>
<dbReference type="Gene3D" id="3.30.420.10">
    <property type="entry name" value="Ribonuclease H-like superfamily/Ribonuclease H"/>
    <property type="match status" value="1"/>
</dbReference>
<keyword evidence="3" id="KW-1185">Reference proteome</keyword>
<evidence type="ECO:0000313" key="2">
    <source>
        <dbReference type="EMBL" id="KAK6531575.1"/>
    </source>
</evidence>
<dbReference type="InterPro" id="IPR015242">
    <property type="entry name" value="Ydc2_cat"/>
</dbReference>
<reference evidence="2 3" key="1">
    <citation type="submission" date="2019-10" db="EMBL/GenBank/DDBJ databases">
        <authorList>
            <person name="Palmer J.M."/>
        </authorList>
    </citation>
    <scope>NUCLEOTIDE SEQUENCE [LARGE SCALE GENOMIC DNA]</scope>
    <source>
        <strain evidence="2 3">TWF694</strain>
    </source>
</reference>
<evidence type="ECO:0000259" key="1">
    <source>
        <dbReference type="PROSITE" id="PS50800"/>
    </source>
</evidence>
<gene>
    <name evidence="2" type="ORF">TWF694_002767</name>
</gene>
<accession>A0AAV9X0X4</accession>
<dbReference type="InterPro" id="IPR039197">
    <property type="entry name" value="Mrs1/Cce1"/>
</dbReference>
<sequence>MMRNKDLKAVLQNCGWPVSGIKSTLIERINSQLYQSRLTVLRCSKIGGLQQSKKQPKEHRILSLDLGIKNLAFCLLKISREQLTTDSKPNPEILAWKRFSLLDTSNGTVLDKQPEFQQNISFTEIDFSAHSLAPIATSLARQLVAVHKPTMIAIEKQRYRTMGSAAVQEWTLRVNTLEAMIHTALRMLLEEGVWKQGSTCSICPQRMTRFWLDRNNLSRKSRSGKASKLLKINLVRTLLQNEQTVTYDEKNDSVTEAVSLFTETGGRSKPDTNEKIDDLADCLLQGVGLIEWEKNRQILLEEWGDAKK</sequence>
<evidence type="ECO:0000313" key="3">
    <source>
        <dbReference type="Proteomes" id="UP001365542"/>
    </source>
</evidence>
<dbReference type="AlphaFoldDB" id="A0AAV9X0X4"/>
<dbReference type="GO" id="GO:0000403">
    <property type="term" value="F:Y-form DNA binding"/>
    <property type="evidence" value="ECO:0007669"/>
    <property type="project" value="TreeGrafter"/>
</dbReference>
<name>A0AAV9X0X4_9PEZI</name>
<dbReference type="EMBL" id="JAVHJO010000012">
    <property type="protein sequence ID" value="KAK6531575.1"/>
    <property type="molecule type" value="Genomic_DNA"/>
</dbReference>